<accession>A0A3N4KI80</accession>
<reference evidence="2 3" key="1">
    <citation type="journal article" date="2018" name="Nat. Ecol. Evol.">
        <title>Pezizomycetes genomes reveal the molecular basis of ectomycorrhizal truffle lifestyle.</title>
        <authorList>
            <person name="Murat C."/>
            <person name="Payen T."/>
            <person name="Noel B."/>
            <person name="Kuo A."/>
            <person name="Morin E."/>
            <person name="Chen J."/>
            <person name="Kohler A."/>
            <person name="Krizsan K."/>
            <person name="Balestrini R."/>
            <person name="Da Silva C."/>
            <person name="Montanini B."/>
            <person name="Hainaut M."/>
            <person name="Levati E."/>
            <person name="Barry K.W."/>
            <person name="Belfiori B."/>
            <person name="Cichocki N."/>
            <person name="Clum A."/>
            <person name="Dockter R.B."/>
            <person name="Fauchery L."/>
            <person name="Guy J."/>
            <person name="Iotti M."/>
            <person name="Le Tacon F."/>
            <person name="Lindquist E.A."/>
            <person name="Lipzen A."/>
            <person name="Malagnac F."/>
            <person name="Mello A."/>
            <person name="Molinier V."/>
            <person name="Miyauchi S."/>
            <person name="Poulain J."/>
            <person name="Riccioni C."/>
            <person name="Rubini A."/>
            <person name="Sitrit Y."/>
            <person name="Splivallo R."/>
            <person name="Traeger S."/>
            <person name="Wang M."/>
            <person name="Zifcakova L."/>
            <person name="Wipf D."/>
            <person name="Zambonelli A."/>
            <person name="Paolocci F."/>
            <person name="Nowrousian M."/>
            <person name="Ottonello S."/>
            <person name="Baldrian P."/>
            <person name="Spatafora J.W."/>
            <person name="Henrissat B."/>
            <person name="Nagy L.G."/>
            <person name="Aury J.M."/>
            <person name="Wincker P."/>
            <person name="Grigoriev I.V."/>
            <person name="Bonfante P."/>
            <person name="Martin F.M."/>
        </authorList>
    </citation>
    <scope>NUCLEOTIDE SEQUENCE [LARGE SCALE GENOMIC DNA]</scope>
    <source>
        <strain evidence="2 3">CCBAS932</strain>
    </source>
</reference>
<organism evidence="2 3">
    <name type="scientific">Morchella conica CCBAS932</name>
    <dbReference type="NCBI Taxonomy" id="1392247"/>
    <lineage>
        <taxon>Eukaryota</taxon>
        <taxon>Fungi</taxon>
        <taxon>Dikarya</taxon>
        <taxon>Ascomycota</taxon>
        <taxon>Pezizomycotina</taxon>
        <taxon>Pezizomycetes</taxon>
        <taxon>Pezizales</taxon>
        <taxon>Morchellaceae</taxon>
        <taxon>Morchella</taxon>
    </lineage>
</organism>
<name>A0A3N4KI80_9PEZI</name>
<dbReference type="EMBL" id="ML119145">
    <property type="protein sequence ID" value="RPB10210.1"/>
    <property type="molecule type" value="Genomic_DNA"/>
</dbReference>
<evidence type="ECO:0000313" key="3">
    <source>
        <dbReference type="Proteomes" id="UP000277580"/>
    </source>
</evidence>
<evidence type="ECO:0000256" key="1">
    <source>
        <dbReference type="SAM" id="MobiDB-lite"/>
    </source>
</evidence>
<proteinExistence type="predicted"/>
<feature type="compositionally biased region" description="Polar residues" evidence="1">
    <location>
        <begin position="153"/>
        <end position="162"/>
    </location>
</feature>
<keyword evidence="3" id="KW-1185">Reference proteome</keyword>
<dbReference type="AlphaFoldDB" id="A0A3N4KI80"/>
<dbReference type="InParanoid" id="A0A3N4KI80"/>
<dbReference type="OrthoDB" id="10574517at2759"/>
<protein>
    <submittedName>
        <fullName evidence="2">Uncharacterized protein</fullName>
    </submittedName>
</protein>
<gene>
    <name evidence="2" type="ORF">P167DRAFT_593049</name>
</gene>
<evidence type="ECO:0000313" key="2">
    <source>
        <dbReference type="EMBL" id="RPB10210.1"/>
    </source>
</evidence>
<sequence>MAANEIRRQSKLSRENHAHLSKIVSKYFQRLPDNSPAILGPQASGNYTAHAAWLAEYLDNGIGEMFWGEGKCGLHILNDREMILQFFKGFVTAKATLERTNRISKNKRRKTKEAEKPPRVWVQCYDSSPSATEGVLGVNHIQSPAKEIHKDIGTNNTGSPQGQGPAAQDISSSKPFQGIEFNAVNRCHDFRLLVEHKIPVNSFCRHHFFAPLKQQIFKTQLLRFFELDQPTISSPSAKNTVPSSIVPLEPSTHMFTALFRLDGGGVCAKFPGPLTLSFDEFLGLSCDACDLTRYRIDDNDQIKIGISAWNIGKMVVFSGPYREMIWLTLMELVALIPQSKVMVYFRDTVLL</sequence>
<dbReference type="Proteomes" id="UP000277580">
    <property type="component" value="Unassembled WGS sequence"/>
</dbReference>
<feature type="region of interest" description="Disordered" evidence="1">
    <location>
        <begin position="150"/>
        <end position="171"/>
    </location>
</feature>